<comment type="similarity">
    <text evidence="2">Belongs to the protein kinase superfamily. ADCK protein kinase family.</text>
</comment>
<dbReference type="InterPro" id="IPR045308">
    <property type="entry name" value="UbiB_bact"/>
</dbReference>
<evidence type="ECO:0000256" key="12">
    <source>
        <dbReference type="ARBA" id="ARBA00023136"/>
    </source>
</evidence>
<feature type="transmembrane region" description="Helical" evidence="13">
    <location>
        <begin position="528"/>
        <end position="548"/>
    </location>
</feature>
<feature type="domain" description="ABC1 atypical kinase-like" evidence="14">
    <location>
        <begin position="92"/>
        <end position="345"/>
    </location>
</feature>
<protein>
    <submittedName>
        <fullName evidence="15">Ubiquinone biosynthesis regulatory protein kinase UbiB</fullName>
    </submittedName>
</protein>
<dbReference type="EMBL" id="JAQOMS010000002">
    <property type="protein sequence ID" value="MDC2890081.1"/>
    <property type="molecule type" value="Genomic_DNA"/>
</dbReference>
<comment type="pathway">
    <text evidence="1">Cofactor biosynthesis; ubiquinone biosynthesis [regulation].</text>
</comment>
<dbReference type="Proteomes" id="UP001528411">
    <property type="component" value="Unassembled WGS sequence"/>
</dbReference>
<evidence type="ECO:0000256" key="9">
    <source>
        <dbReference type="ARBA" id="ARBA00022777"/>
    </source>
</evidence>
<keyword evidence="10" id="KW-0067">ATP-binding</keyword>
<evidence type="ECO:0000313" key="15">
    <source>
        <dbReference type="EMBL" id="MDC2890081.1"/>
    </source>
</evidence>
<dbReference type="PANTHER" id="PTHR10566:SF113">
    <property type="entry name" value="PROTEIN ACTIVITY OF BC1 COMPLEX KINASE 7, CHLOROPLASTIC"/>
    <property type="match status" value="1"/>
</dbReference>
<keyword evidence="16" id="KW-1185">Reference proteome</keyword>
<dbReference type="PANTHER" id="PTHR10566">
    <property type="entry name" value="CHAPERONE-ACTIVITY OF BC1 COMPLEX CABC1 -RELATED"/>
    <property type="match status" value="1"/>
</dbReference>
<keyword evidence="7 13" id="KW-0812">Transmembrane</keyword>
<dbReference type="SUPFAM" id="SSF56112">
    <property type="entry name" value="Protein kinase-like (PK-like)"/>
    <property type="match status" value="1"/>
</dbReference>
<keyword evidence="12 13" id="KW-0472">Membrane</keyword>
<evidence type="ECO:0000256" key="3">
    <source>
        <dbReference type="ARBA" id="ARBA00022475"/>
    </source>
</evidence>
<gene>
    <name evidence="15" type="primary">ubiB</name>
    <name evidence="15" type="ORF">PN838_16555</name>
</gene>
<organism evidence="15 16">
    <name type="scientific">Psychrosphaera algicola</name>
    <dbReference type="NCBI Taxonomy" id="3023714"/>
    <lineage>
        <taxon>Bacteria</taxon>
        <taxon>Pseudomonadati</taxon>
        <taxon>Pseudomonadota</taxon>
        <taxon>Gammaproteobacteria</taxon>
        <taxon>Alteromonadales</taxon>
        <taxon>Pseudoalteromonadaceae</taxon>
        <taxon>Psychrosphaera</taxon>
    </lineage>
</organism>
<dbReference type="CDD" id="cd13972">
    <property type="entry name" value="UbiB"/>
    <property type="match status" value="1"/>
</dbReference>
<reference evidence="15 16" key="1">
    <citation type="submission" date="2023-01" db="EMBL/GenBank/DDBJ databases">
        <title>Psychrosphaera sp. nov., isolated from marine algae.</title>
        <authorList>
            <person name="Bayburt H."/>
            <person name="Choi B.J."/>
            <person name="Kim J.M."/>
            <person name="Choi D.G."/>
            <person name="Jeon C.O."/>
        </authorList>
    </citation>
    <scope>NUCLEOTIDE SEQUENCE [LARGE SCALE GENOMIC DNA]</scope>
    <source>
        <strain evidence="15 16">G1-22</strain>
    </source>
</reference>
<name>A0ABT5FFG6_9GAMM</name>
<evidence type="ECO:0000256" key="5">
    <source>
        <dbReference type="ARBA" id="ARBA00022679"/>
    </source>
</evidence>
<evidence type="ECO:0000256" key="6">
    <source>
        <dbReference type="ARBA" id="ARBA00022688"/>
    </source>
</evidence>
<dbReference type="NCBIfam" id="NF003404">
    <property type="entry name" value="PRK04750.1"/>
    <property type="match status" value="1"/>
</dbReference>
<keyword evidence="5" id="KW-0808">Transferase</keyword>
<keyword evidence="3" id="KW-1003">Cell membrane</keyword>
<proteinExistence type="inferred from homology"/>
<evidence type="ECO:0000256" key="4">
    <source>
        <dbReference type="ARBA" id="ARBA00022519"/>
    </source>
</evidence>
<evidence type="ECO:0000259" key="14">
    <source>
        <dbReference type="Pfam" id="PF03109"/>
    </source>
</evidence>
<comment type="caution">
    <text evidence="15">The sequence shown here is derived from an EMBL/GenBank/DDBJ whole genome shotgun (WGS) entry which is preliminary data.</text>
</comment>
<evidence type="ECO:0000256" key="8">
    <source>
        <dbReference type="ARBA" id="ARBA00022741"/>
    </source>
</evidence>
<evidence type="ECO:0000256" key="10">
    <source>
        <dbReference type="ARBA" id="ARBA00022840"/>
    </source>
</evidence>
<accession>A0ABT5FFG6</accession>
<dbReference type="InterPro" id="IPR004147">
    <property type="entry name" value="ABC1_dom"/>
</dbReference>
<evidence type="ECO:0000256" key="11">
    <source>
        <dbReference type="ARBA" id="ARBA00022989"/>
    </source>
</evidence>
<evidence type="ECO:0000256" key="1">
    <source>
        <dbReference type="ARBA" id="ARBA00005020"/>
    </source>
</evidence>
<dbReference type="InterPro" id="IPR010232">
    <property type="entry name" value="UbiB"/>
</dbReference>
<dbReference type="RefSeq" id="WP_272181376.1">
    <property type="nucleotide sequence ID" value="NZ_JAQOMS010000002.1"/>
</dbReference>
<keyword evidence="4" id="KW-0997">Cell inner membrane</keyword>
<evidence type="ECO:0000313" key="16">
    <source>
        <dbReference type="Proteomes" id="UP001528411"/>
    </source>
</evidence>
<evidence type="ECO:0000256" key="2">
    <source>
        <dbReference type="ARBA" id="ARBA00009670"/>
    </source>
</evidence>
<evidence type="ECO:0000256" key="7">
    <source>
        <dbReference type="ARBA" id="ARBA00022692"/>
    </source>
</evidence>
<keyword evidence="15" id="KW-0830">Ubiquinone</keyword>
<dbReference type="InterPro" id="IPR050154">
    <property type="entry name" value="UbiB_kinase"/>
</dbReference>
<keyword evidence="8" id="KW-0547">Nucleotide-binding</keyword>
<dbReference type="Pfam" id="PF03109">
    <property type="entry name" value="ABC1"/>
    <property type="match status" value="1"/>
</dbReference>
<dbReference type="InterPro" id="IPR011009">
    <property type="entry name" value="Kinase-like_dom_sf"/>
</dbReference>
<keyword evidence="11 13" id="KW-1133">Transmembrane helix</keyword>
<evidence type="ECO:0000256" key="13">
    <source>
        <dbReference type="SAM" id="Phobius"/>
    </source>
</evidence>
<keyword evidence="9" id="KW-0418">Kinase</keyword>
<keyword evidence="6" id="KW-0831">Ubiquinone biosynthesis</keyword>
<dbReference type="NCBIfam" id="TIGR01982">
    <property type="entry name" value="UbiB"/>
    <property type="match status" value="1"/>
</dbReference>
<sequence length="552" mass="63429">MKLSNLSRLAFIFHTALYYRLFSGIPKHLRPWYIKLILLVFFWYPKTKQKSANAYNIRLALESLGPVWIKLGQMLSTRKDLLSDEFSVELSKLQDQIAPFDGEQAKHIICQALGIDDIHQRFETFETTPLATASIAQVHAATLLVDQQPKDIVIKVIRPGITQQIEADISLMKLAAGLVKRYLKDGVRLRPLEVIEEYEKTIHSELNLAQEAANGQQLKRNFEQSDDLYIPEIYSEHCRKNMLVMERIYGIPVSDVERLKSQNTDLKRLAEKGVSVFFTQVFRDSFFHADMHPSNIFVAETTPENPQYIGIDFGIMGTLNSGDKRYLAENFVAFFNRDYLKVAQLHVESGWVPAHVNVEQFEMAIRTVCEPIFNKPLDQISFAQVLIGLFDTARQFEMEVQPQLVLLQKTLLYVEGLGRQLYPQLDLWQTAKPFLEDWVNQQIGFKSAWKQIKSNAPYWIEKAPGLPDLVHASLTSIKQLPTLQQQLISEYQIAQNGHKQFVKDLTLFSLSSLSLLLTALFAKFDNQLWFGLSGFLGLAVIYFAYRVFIKNR</sequence>